<evidence type="ECO:0000313" key="1">
    <source>
        <dbReference type="EMBL" id="SVA44329.1"/>
    </source>
</evidence>
<accession>A0A381VVJ5</accession>
<dbReference type="EMBL" id="UINC01009917">
    <property type="protein sequence ID" value="SVA44329.1"/>
    <property type="molecule type" value="Genomic_DNA"/>
</dbReference>
<gene>
    <name evidence="1" type="ORF">METZ01_LOCUS97183</name>
</gene>
<name>A0A381VVJ5_9ZZZZ</name>
<protein>
    <submittedName>
        <fullName evidence="1">Uncharacterized protein</fullName>
    </submittedName>
</protein>
<reference evidence="1" key="1">
    <citation type="submission" date="2018-05" db="EMBL/GenBank/DDBJ databases">
        <authorList>
            <person name="Lanie J.A."/>
            <person name="Ng W.-L."/>
            <person name="Kazmierczak K.M."/>
            <person name="Andrzejewski T.M."/>
            <person name="Davidsen T.M."/>
            <person name="Wayne K.J."/>
            <person name="Tettelin H."/>
            <person name="Glass J.I."/>
            <person name="Rusch D."/>
            <person name="Podicherti R."/>
            <person name="Tsui H.-C.T."/>
            <person name="Winkler M.E."/>
        </authorList>
    </citation>
    <scope>NUCLEOTIDE SEQUENCE</scope>
</reference>
<proteinExistence type="predicted"/>
<organism evidence="1">
    <name type="scientific">marine metagenome</name>
    <dbReference type="NCBI Taxonomy" id="408172"/>
    <lineage>
        <taxon>unclassified sequences</taxon>
        <taxon>metagenomes</taxon>
        <taxon>ecological metagenomes</taxon>
    </lineage>
</organism>
<sequence length="186" mass="20304">MKKFSQWQSMARGPISVLLGVVVASCVFAGAVGAQTSDDPIIGVWQLNVERSVFSPGPRPPADLVTIYQFAPGEDGFIRFTMTSTNAQGMPGFQLGVFKVDGQQHPVHNQNTLGTFMVTGQQSNLTRSYRRIDERTTEFTTFNDGVAGIPSVRSVSPDGQTYVNRIQGTNAQGVAINNVQFFDRVR</sequence>
<dbReference type="AlphaFoldDB" id="A0A381VVJ5"/>
<dbReference type="PROSITE" id="PS51257">
    <property type="entry name" value="PROKAR_LIPOPROTEIN"/>
    <property type="match status" value="1"/>
</dbReference>